<keyword evidence="1" id="KW-0597">Phosphoprotein</keyword>
<evidence type="ECO:0000256" key="4">
    <source>
        <dbReference type="ARBA" id="ARBA00022741"/>
    </source>
</evidence>
<accession>W4M9M6</accession>
<evidence type="ECO:0000256" key="2">
    <source>
        <dbReference type="ARBA" id="ARBA00022649"/>
    </source>
</evidence>
<dbReference type="AlphaFoldDB" id="W4M9M6"/>
<dbReference type="InterPro" id="IPR051813">
    <property type="entry name" value="HepT_RNase_toxin"/>
</dbReference>
<dbReference type="Pfam" id="PF01934">
    <property type="entry name" value="HepT-like"/>
    <property type="match status" value="1"/>
</dbReference>
<dbReference type="GO" id="GO:0110001">
    <property type="term" value="C:toxin-antitoxin complex"/>
    <property type="evidence" value="ECO:0007669"/>
    <property type="project" value="InterPro"/>
</dbReference>
<dbReference type="Proteomes" id="UP000019140">
    <property type="component" value="Unassembled WGS sequence"/>
</dbReference>
<dbReference type="Gene3D" id="1.20.120.580">
    <property type="entry name" value="bsu32300-like"/>
    <property type="match status" value="1"/>
</dbReference>
<keyword evidence="2" id="KW-1277">Toxin-antitoxin system</keyword>
<keyword evidence="4" id="KW-0547">Nucleotide-binding</keyword>
<organism evidence="7 8">
    <name type="scientific">Candidatus Entotheonella gemina</name>
    <dbReference type="NCBI Taxonomy" id="1429439"/>
    <lineage>
        <taxon>Bacteria</taxon>
        <taxon>Pseudomonadati</taxon>
        <taxon>Nitrospinota/Tectimicrobiota group</taxon>
        <taxon>Candidatus Tectimicrobiota</taxon>
        <taxon>Candidatus Entotheonellia</taxon>
        <taxon>Candidatus Entotheonellales</taxon>
        <taxon>Candidatus Entotheonellaceae</taxon>
        <taxon>Candidatus Entotheonella</taxon>
    </lineage>
</organism>
<proteinExistence type="inferred from homology"/>
<dbReference type="InterPro" id="IPR037038">
    <property type="entry name" value="HepT-like_sf"/>
</dbReference>
<evidence type="ECO:0000256" key="1">
    <source>
        <dbReference type="ARBA" id="ARBA00022553"/>
    </source>
</evidence>
<dbReference type="GO" id="GO:0016787">
    <property type="term" value="F:hydrolase activity"/>
    <property type="evidence" value="ECO:0007669"/>
    <property type="project" value="UniProtKB-KW"/>
</dbReference>
<keyword evidence="8" id="KW-1185">Reference proteome</keyword>
<comment type="similarity">
    <text evidence="6">Belongs to the HepT RNase toxin family.</text>
</comment>
<evidence type="ECO:0000256" key="3">
    <source>
        <dbReference type="ARBA" id="ARBA00022722"/>
    </source>
</evidence>
<dbReference type="PANTHER" id="PTHR34139:SF1">
    <property type="entry name" value="RNASE MJ1380-RELATED"/>
    <property type="match status" value="1"/>
</dbReference>
<dbReference type="HOGENOM" id="CLU_142825_3_2_7"/>
<sequence>MERNFRAYLYDIIKACQNIAWFTSDLDFEAYGSDIRTRAACERMFEIIGEALRRLRTEFPDLYSQIPDGDQIIAFRNIIAHGYDIIDDELVWSIIKNEVPLLRLKCEEYMRTE</sequence>
<dbReference type="GO" id="GO:0000166">
    <property type="term" value="F:nucleotide binding"/>
    <property type="evidence" value="ECO:0007669"/>
    <property type="project" value="UniProtKB-KW"/>
</dbReference>
<gene>
    <name evidence="7" type="ORF">ETSY2_13205</name>
</gene>
<dbReference type="PANTHER" id="PTHR34139">
    <property type="entry name" value="UPF0331 PROTEIN MJ0127"/>
    <property type="match status" value="1"/>
</dbReference>
<keyword evidence="3" id="KW-0540">Nuclease</keyword>
<comment type="caution">
    <text evidence="7">The sequence shown here is derived from an EMBL/GenBank/DDBJ whole genome shotgun (WGS) entry which is preliminary data.</text>
</comment>
<reference evidence="7 8" key="1">
    <citation type="journal article" date="2014" name="Nature">
        <title>An environmental bacterial taxon with a large and distinct metabolic repertoire.</title>
        <authorList>
            <person name="Wilson M.C."/>
            <person name="Mori T."/>
            <person name="Ruckert C."/>
            <person name="Uria A.R."/>
            <person name="Helf M.J."/>
            <person name="Takada K."/>
            <person name="Gernert C."/>
            <person name="Steffens U.A."/>
            <person name="Heycke N."/>
            <person name="Schmitt S."/>
            <person name="Rinke C."/>
            <person name="Helfrich E.J."/>
            <person name="Brachmann A.O."/>
            <person name="Gurgui C."/>
            <person name="Wakimoto T."/>
            <person name="Kracht M."/>
            <person name="Crusemann M."/>
            <person name="Hentschel U."/>
            <person name="Abe I."/>
            <person name="Matsunaga S."/>
            <person name="Kalinowski J."/>
            <person name="Takeyama H."/>
            <person name="Piel J."/>
        </authorList>
    </citation>
    <scope>NUCLEOTIDE SEQUENCE [LARGE SCALE GENOMIC DNA]</scope>
    <source>
        <strain evidence="8">TSY2</strain>
    </source>
</reference>
<dbReference type="EMBL" id="AZHX01000533">
    <property type="protein sequence ID" value="ETX07089.1"/>
    <property type="molecule type" value="Genomic_DNA"/>
</dbReference>
<keyword evidence="5" id="KW-0378">Hydrolase</keyword>
<evidence type="ECO:0000313" key="7">
    <source>
        <dbReference type="EMBL" id="ETX07089.1"/>
    </source>
</evidence>
<evidence type="ECO:0000256" key="6">
    <source>
        <dbReference type="ARBA" id="ARBA00024207"/>
    </source>
</evidence>
<dbReference type="GO" id="GO:0004540">
    <property type="term" value="F:RNA nuclease activity"/>
    <property type="evidence" value="ECO:0007669"/>
    <property type="project" value="InterPro"/>
</dbReference>
<dbReference type="InterPro" id="IPR008201">
    <property type="entry name" value="HepT-like"/>
</dbReference>
<evidence type="ECO:0008006" key="9">
    <source>
        <dbReference type="Google" id="ProtNLM"/>
    </source>
</evidence>
<evidence type="ECO:0000256" key="5">
    <source>
        <dbReference type="ARBA" id="ARBA00022801"/>
    </source>
</evidence>
<evidence type="ECO:0000313" key="8">
    <source>
        <dbReference type="Proteomes" id="UP000019140"/>
    </source>
</evidence>
<protein>
    <recommendedName>
        <fullName evidence="9">DUF86 domain-containing protein</fullName>
    </recommendedName>
</protein>
<name>W4M9M6_9BACT</name>